<dbReference type="PANTHER" id="PTHR33362:SF2">
    <property type="entry name" value="TRAP TRANSPORTER LARGE PERMEASE PROTEIN"/>
    <property type="match status" value="1"/>
</dbReference>
<feature type="transmembrane region" description="Helical" evidence="7">
    <location>
        <begin position="320"/>
        <end position="350"/>
    </location>
</feature>
<evidence type="ECO:0000256" key="6">
    <source>
        <dbReference type="ARBA" id="ARBA00023136"/>
    </source>
</evidence>
<keyword evidence="10" id="KW-1185">Reference proteome</keyword>
<keyword evidence="3" id="KW-0997">Cell inner membrane</keyword>
<feature type="transmembrane region" description="Helical" evidence="7">
    <location>
        <begin position="175"/>
        <end position="200"/>
    </location>
</feature>
<feature type="transmembrane region" description="Helical" evidence="7">
    <location>
        <begin position="406"/>
        <end position="427"/>
    </location>
</feature>
<dbReference type="eggNOG" id="COG1593">
    <property type="taxonomic scope" value="Bacteria"/>
</dbReference>
<name>A0A0A5GFI4_9BACI</name>
<reference evidence="9 10" key="1">
    <citation type="submission" date="2013-08" db="EMBL/GenBank/DDBJ databases">
        <authorList>
            <person name="Huang J."/>
            <person name="Wang G."/>
        </authorList>
    </citation>
    <scope>NUCLEOTIDE SEQUENCE [LARGE SCALE GENOMIC DNA]</scope>
    <source>
        <strain evidence="9 10">JSM 076056</strain>
    </source>
</reference>
<dbReference type="Proteomes" id="UP000030528">
    <property type="component" value="Unassembled WGS sequence"/>
</dbReference>
<feature type="transmembrane region" description="Helical" evidence="7">
    <location>
        <begin position="220"/>
        <end position="243"/>
    </location>
</feature>
<keyword evidence="5 7" id="KW-1133">Transmembrane helix</keyword>
<keyword evidence="2" id="KW-1003">Cell membrane</keyword>
<dbReference type="OrthoDB" id="9785600at2"/>
<evidence type="ECO:0000313" key="9">
    <source>
        <dbReference type="EMBL" id="KGX89968.1"/>
    </source>
</evidence>
<dbReference type="GO" id="GO:0005886">
    <property type="term" value="C:plasma membrane"/>
    <property type="evidence" value="ECO:0007669"/>
    <property type="project" value="UniProtKB-SubCell"/>
</dbReference>
<dbReference type="RefSeq" id="WP_026801619.1">
    <property type="nucleotide sequence ID" value="NZ_AULI01000020.1"/>
</dbReference>
<accession>A0A0A5GFI4</accession>
<comment type="subcellular location">
    <subcellularLocation>
        <location evidence="1">Cell inner membrane</location>
        <topology evidence="1">Multi-pass membrane protein</topology>
    </subcellularLocation>
</comment>
<evidence type="ECO:0000313" key="10">
    <source>
        <dbReference type="Proteomes" id="UP000030528"/>
    </source>
</evidence>
<evidence type="ECO:0000256" key="2">
    <source>
        <dbReference type="ARBA" id="ARBA00022475"/>
    </source>
</evidence>
<feature type="transmembrane region" description="Helical" evidence="7">
    <location>
        <begin position="278"/>
        <end position="300"/>
    </location>
</feature>
<evidence type="ECO:0000256" key="3">
    <source>
        <dbReference type="ARBA" id="ARBA00022519"/>
    </source>
</evidence>
<feature type="transmembrane region" description="Helical" evidence="7">
    <location>
        <begin position="362"/>
        <end position="386"/>
    </location>
</feature>
<evidence type="ECO:0000256" key="4">
    <source>
        <dbReference type="ARBA" id="ARBA00022692"/>
    </source>
</evidence>
<dbReference type="InterPro" id="IPR004681">
    <property type="entry name" value="TRAP_DctM"/>
</dbReference>
<dbReference type="GO" id="GO:0022857">
    <property type="term" value="F:transmembrane transporter activity"/>
    <property type="evidence" value="ECO:0007669"/>
    <property type="project" value="TreeGrafter"/>
</dbReference>
<dbReference type="PIRSF" id="PIRSF006066">
    <property type="entry name" value="HI0050"/>
    <property type="match status" value="1"/>
</dbReference>
<keyword evidence="4 7" id="KW-0812">Transmembrane</keyword>
<feature type="domain" description="TRAP C4-dicarboxylate transport system permease DctM subunit" evidence="8">
    <location>
        <begin position="12"/>
        <end position="423"/>
    </location>
</feature>
<dbReference type="STRING" id="1385510.GCA_000425205_03428"/>
<keyword evidence="6 7" id="KW-0472">Membrane</keyword>
<evidence type="ECO:0000256" key="7">
    <source>
        <dbReference type="SAM" id="Phobius"/>
    </source>
</evidence>
<dbReference type="AlphaFoldDB" id="A0A0A5GFI4"/>
<feature type="transmembrane region" description="Helical" evidence="7">
    <location>
        <begin position="106"/>
        <end position="125"/>
    </location>
</feature>
<dbReference type="NCBIfam" id="TIGR00786">
    <property type="entry name" value="dctM"/>
    <property type="match status" value="1"/>
</dbReference>
<sequence length="435" mass="45702">MDPTIQAILVLFGLFFLLLAIGVPISVGIGVSSFVTALTVVPLDVAVFTAAQKMVQGINSFALLAVIFFILSGSIMNNGGIAIRLINLAKLIGGRLPGSLAHTNVVGNMLFGSISGSAVASAAAIGKVMTPLQEKEGYDKSYSAAVNIASSPAGLLIPPSSVLILYSLVSGGTSIAALFIAGYLPGILMGFSVMLVAYFIAKKQSYPVAERPTFSEGFKVVLDAIPSLMLIVLVIGGIVAGVFTATEGAAVAVLYSIILSFFYKEIKLKDIPEILKETVVMTGIVLFLVGASSIMSWIMAFTQIPTALSELLLSTSSNPIVILLIMNLILLIVGTFMDLTPAVLIFTPIFLPIATELGMDPVHFGIILVFNLCIGIMTPPVGSALFVGCSVANVSIESVLRPLTKMFVALIASLLVITYVPWISLVLPRLFGLLN</sequence>
<organism evidence="9 10">
    <name type="scientific">Pontibacillus halophilus JSM 076056 = DSM 19796</name>
    <dbReference type="NCBI Taxonomy" id="1385510"/>
    <lineage>
        <taxon>Bacteria</taxon>
        <taxon>Bacillati</taxon>
        <taxon>Bacillota</taxon>
        <taxon>Bacilli</taxon>
        <taxon>Bacillales</taxon>
        <taxon>Bacillaceae</taxon>
        <taxon>Pontibacillus</taxon>
    </lineage>
</organism>
<dbReference type="InterPro" id="IPR010656">
    <property type="entry name" value="DctM"/>
</dbReference>
<feature type="transmembrane region" description="Helical" evidence="7">
    <location>
        <begin position="63"/>
        <end position="86"/>
    </location>
</feature>
<feature type="transmembrane region" description="Helical" evidence="7">
    <location>
        <begin position="146"/>
        <end position="169"/>
    </location>
</feature>
<comment type="caution">
    <text evidence="9">The sequence shown here is derived from an EMBL/GenBank/DDBJ whole genome shotgun (WGS) entry which is preliminary data.</text>
</comment>
<dbReference type="PANTHER" id="PTHR33362">
    <property type="entry name" value="SIALIC ACID TRAP TRANSPORTER PERMEASE PROTEIN SIAT-RELATED"/>
    <property type="match status" value="1"/>
</dbReference>
<proteinExistence type="predicted"/>
<evidence type="ECO:0000259" key="8">
    <source>
        <dbReference type="Pfam" id="PF06808"/>
    </source>
</evidence>
<gene>
    <name evidence="9" type="ORF">N781_08790</name>
</gene>
<evidence type="ECO:0000256" key="5">
    <source>
        <dbReference type="ARBA" id="ARBA00022989"/>
    </source>
</evidence>
<dbReference type="EMBL" id="AVPE01000018">
    <property type="protein sequence ID" value="KGX89968.1"/>
    <property type="molecule type" value="Genomic_DNA"/>
</dbReference>
<protein>
    <submittedName>
        <fullName evidence="9">Membrane protein</fullName>
    </submittedName>
</protein>
<dbReference type="Pfam" id="PF06808">
    <property type="entry name" value="DctM"/>
    <property type="match status" value="1"/>
</dbReference>
<evidence type="ECO:0000256" key="1">
    <source>
        <dbReference type="ARBA" id="ARBA00004429"/>
    </source>
</evidence>